<comment type="caution">
    <text evidence="1">The sequence shown here is derived from an EMBL/GenBank/DDBJ whole genome shotgun (WGS) entry which is preliminary data.</text>
</comment>
<protein>
    <submittedName>
        <fullName evidence="1">Uncharacterized protein</fullName>
    </submittedName>
</protein>
<evidence type="ECO:0000313" key="2">
    <source>
        <dbReference type="Proteomes" id="UP001060085"/>
    </source>
</evidence>
<sequence length="873" mass="98690">MPVVKSRGSKRSSSSGYSSTVTTIIFVALCVLGVWMLSSDTVAPPKSTTRMADTVHSSSIAEEEQESRDMEPAEKKKQQPVFPDSQVDLPEDAIKPDNEANKDESSEVSNDSLDGGTTNDPLTEVVGESNDKQDTGQQNDMPEGNDDGKPEEVQDVVTQDKKVDTGKGSEESSITQNQEPEEAKENQSKDSGGHDQDLSEKQNVKESSKDHKDSGSKQSQDNNRVEDEGPKEKSDQVISDEDQQKRVEQHQMQEDDQIQGQSQKENLEGTKDNENQKVSNQDVDKASKLDSKEKDPFPAVVNAGIPKESKDSKKSWATQADQSENEKERRKVGTEDEKSNSYGYEWQLCNVTAAADYIPCLDNEKAIAKLRSRRHFEHRERHCPEEAPTCLVQLPDGYKKPIEWPHSRDKIWYNNVPHTLLAEVKGHQNWVKVTGEFLTFPGGGTQFIHGALHYIDFVQEAVPDIAWGKHTRVLLDVGCGVASFGGFLFERDVLAMSFAPKDEHEAQVQFALERGIPAISAVMGSQRLPFPGKVFDLVHCARCRVPWHAEGGALLLELNRVLRPGGYFVWSATPVYQKLEEDVQIWNEMSKLTVSMCWELVTIKKDKLNSVGVAVYRKPDSNECYDKRKKNRPPMCKSDDDPNASWYVPLQACMHRVPTEENVRGSEWPEEWPRRLQTPPYWLNRSQMGIYGKPAPEDFTADYEHWKQVVSKTYLSGLGISWSDVRNIMDMRAVYGGFAAALKDLKVWVMNVVNVDSPDTLPIIYERGLFGIYHDWCESFSTYPRTYDLLHADHLFSRLKKRCKLAPVLAEVDRIVRPAGKLIVRDDSSTIEEVENLLKSMHWEVHMTFSKNQEGILSAQKTFWRPDSYTTPS</sequence>
<keyword evidence="2" id="KW-1185">Reference proteome</keyword>
<dbReference type="Proteomes" id="UP001060085">
    <property type="component" value="Linkage Group LG01"/>
</dbReference>
<reference evidence="2" key="1">
    <citation type="journal article" date="2023" name="Nat. Plants">
        <title>Single-cell RNA sequencing provides a high-resolution roadmap for understanding the multicellular compartmentation of specialized metabolism.</title>
        <authorList>
            <person name="Sun S."/>
            <person name="Shen X."/>
            <person name="Li Y."/>
            <person name="Li Y."/>
            <person name="Wang S."/>
            <person name="Li R."/>
            <person name="Zhang H."/>
            <person name="Shen G."/>
            <person name="Guo B."/>
            <person name="Wei J."/>
            <person name="Xu J."/>
            <person name="St-Pierre B."/>
            <person name="Chen S."/>
            <person name="Sun C."/>
        </authorList>
    </citation>
    <scope>NUCLEOTIDE SEQUENCE [LARGE SCALE GENOMIC DNA]</scope>
</reference>
<evidence type="ECO:0000313" key="1">
    <source>
        <dbReference type="EMBL" id="KAI5684134.1"/>
    </source>
</evidence>
<accession>A0ACC0CH45</accession>
<gene>
    <name evidence="1" type="ORF">M9H77_05362</name>
</gene>
<proteinExistence type="predicted"/>
<name>A0ACC0CH45_CATRO</name>
<organism evidence="1 2">
    <name type="scientific">Catharanthus roseus</name>
    <name type="common">Madagascar periwinkle</name>
    <name type="synonym">Vinca rosea</name>
    <dbReference type="NCBI Taxonomy" id="4058"/>
    <lineage>
        <taxon>Eukaryota</taxon>
        <taxon>Viridiplantae</taxon>
        <taxon>Streptophyta</taxon>
        <taxon>Embryophyta</taxon>
        <taxon>Tracheophyta</taxon>
        <taxon>Spermatophyta</taxon>
        <taxon>Magnoliopsida</taxon>
        <taxon>eudicotyledons</taxon>
        <taxon>Gunneridae</taxon>
        <taxon>Pentapetalae</taxon>
        <taxon>asterids</taxon>
        <taxon>lamiids</taxon>
        <taxon>Gentianales</taxon>
        <taxon>Apocynaceae</taxon>
        <taxon>Rauvolfioideae</taxon>
        <taxon>Vinceae</taxon>
        <taxon>Catharanthinae</taxon>
        <taxon>Catharanthus</taxon>
    </lineage>
</organism>
<dbReference type="EMBL" id="CM044701">
    <property type="protein sequence ID" value="KAI5684134.1"/>
    <property type="molecule type" value="Genomic_DNA"/>
</dbReference>